<protein>
    <submittedName>
        <fullName evidence="7">Uncharacterized protein</fullName>
    </submittedName>
</protein>
<accession>A0A813J0R7</accession>
<evidence type="ECO:0000313" key="8">
    <source>
        <dbReference type="Proteomes" id="UP000626109"/>
    </source>
</evidence>
<evidence type="ECO:0000256" key="4">
    <source>
        <dbReference type="ARBA" id="ARBA00022989"/>
    </source>
</evidence>
<keyword evidence="3" id="KW-0812">Transmembrane</keyword>
<evidence type="ECO:0000313" key="7">
    <source>
        <dbReference type="EMBL" id="CAE8660135.1"/>
    </source>
</evidence>
<evidence type="ECO:0000256" key="1">
    <source>
        <dbReference type="ARBA" id="ARBA00004141"/>
    </source>
</evidence>
<dbReference type="GO" id="GO:0005737">
    <property type="term" value="C:cytoplasm"/>
    <property type="evidence" value="ECO:0007669"/>
    <property type="project" value="TreeGrafter"/>
</dbReference>
<dbReference type="InterPro" id="IPR007248">
    <property type="entry name" value="Mpv17_PMP22"/>
</dbReference>
<comment type="similarity">
    <text evidence="2 6">Belongs to the peroxisomal membrane protein PXMP2/4 family.</text>
</comment>
<sequence length="269" mass="29285">MLTKRSLVGVLRPWAKTAAQSACIAAAAAASPAKEMLIKRSLVGVLRPWAKTAAQSACIAAAADLTTQWLVSEKKATDLTAGNWSSNFNPGGLDLVRAGSFAAFGFLYGGFIQRLVYLKFDAVFGVQSALAVVAKKVAADSLLHAPLMYVPMFYLATGLLQGHGLSASVDRLNSNYSDTLRTYLMIWPGAMFAMFRYVPERKRCIFLACCAFFEKAIYSWLELRSRSPGLVIEAKDLGVQTQQKTEISMIRKNDVQIVYVNGAFFSIGA</sequence>
<evidence type="ECO:0000256" key="6">
    <source>
        <dbReference type="RuleBase" id="RU363053"/>
    </source>
</evidence>
<evidence type="ECO:0000256" key="3">
    <source>
        <dbReference type="ARBA" id="ARBA00022692"/>
    </source>
</evidence>
<dbReference type="GO" id="GO:0016020">
    <property type="term" value="C:membrane"/>
    <property type="evidence" value="ECO:0007669"/>
    <property type="project" value="UniProtKB-SubCell"/>
</dbReference>
<dbReference type="PANTHER" id="PTHR11266">
    <property type="entry name" value="PEROXISOMAL MEMBRANE PROTEIN 2, PXMP2 MPV17"/>
    <property type="match status" value="1"/>
</dbReference>
<dbReference type="PANTHER" id="PTHR11266:SF21">
    <property type="entry name" value="ACT DOMAIN-CONTAINING PROTEIN"/>
    <property type="match status" value="1"/>
</dbReference>
<organism evidence="7 8">
    <name type="scientific">Polarella glacialis</name>
    <name type="common">Dinoflagellate</name>
    <dbReference type="NCBI Taxonomy" id="89957"/>
    <lineage>
        <taxon>Eukaryota</taxon>
        <taxon>Sar</taxon>
        <taxon>Alveolata</taxon>
        <taxon>Dinophyceae</taxon>
        <taxon>Suessiales</taxon>
        <taxon>Suessiaceae</taxon>
        <taxon>Polarella</taxon>
    </lineage>
</organism>
<comment type="caution">
    <text evidence="7">The sequence shown here is derived from an EMBL/GenBank/DDBJ whole genome shotgun (WGS) entry which is preliminary data.</text>
</comment>
<proteinExistence type="inferred from homology"/>
<evidence type="ECO:0000256" key="2">
    <source>
        <dbReference type="ARBA" id="ARBA00006824"/>
    </source>
</evidence>
<dbReference type="Pfam" id="PF04117">
    <property type="entry name" value="Mpv17_PMP22"/>
    <property type="match status" value="1"/>
</dbReference>
<dbReference type="Proteomes" id="UP000626109">
    <property type="component" value="Unassembled WGS sequence"/>
</dbReference>
<dbReference type="EMBL" id="CAJNNW010017005">
    <property type="protein sequence ID" value="CAE8660135.1"/>
    <property type="molecule type" value="Genomic_DNA"/>
</dbReference>
<reference evidence="7" key="1">
    <citation type="submission" date="2021-02" db="EMBL/GenBank/DDBJ databases">
        <authorList>
            <person name="Dougan E. K."/>
            <person name="Rhodes N."/>
            <person name="Thang M."/>
            <person name="Chan C."/>
        </authorList>
    </citation>
    <scope>NUCLEOTIDE SEQUENCE</scope>
</reference>
<comment type="subcellular location">
    <subcellularLocation>
        <location evidence="1">Membrane</location>
        <topology evidence="1">Multi-pass membrane protein</topology>
    </subcellularLocation>
</comment>
<dbReference type="AlphaFoldDB" id="A0A813J0R7"/>
<gene>
    <name evidence="7" type="ORF">PGLA2088_LOCUS14053</name>
</gene>
<keyword evidence="4" id="KW-1133">Transmembrane helix</keyword>
<keyword evidence="5" id="KW-0472">Membrane</keyword>
<name>A0A813J0R7_POLGL</name>
<evidence type="ECO:0000256" key="5">
    <source>
        <dbReference type="ARBA" id="ARBA00023136"/>
    </source>
</evidence>